<dbReference type="Gene3D" id="3.30.450.150">
    <property type="entry name" value="Haem-degrading domain"/>
    <property type="match status" value="1"/>
</dbReference>
<dbReference type="PANTHER" id="PTHR28255">
    <property type="match status" value="1"/>
</dbReference>
<dbReference type="PANTHER" id="PTHR28255:SF1">
    <property type="entry name" value="UPF0303 PROTEIN YBR137W"/>
    <property type="match status" value="1"/>
</dbReference>
<accession>E8UWZ9</accession>
<dbReference type="EMBL" id="CP002467">
    <property type="protein sequence ID" value="ADV81886.1"/>
    <property type="molecule type" value="Genomic_DNA"/>
</dbReference>
<sequence>MPDHTADIARIAYQETELALPRFNLEIAWQLGERARSLSVERGYKLAIEVRRGPATVFLTAMDGTTPSSVDWLRRKANTCAWFARSTYSTGLQLAQKSQTLARHALADRDYAADGGSVPLMVKDAGLVGSLTISGLDQRADHELAIEVLCLHLGRSYAELKLD</sequence>
<dbReference type="NCBIfam" id="NF002696">
    <property type="entry name" value="PRK02487.1-5"/>
    <property type="match status" value="1"/>
</dbReference>
<keyword evidence="2" id="KW-1185">Reference proteome</keyword>
<name>E8UWZ9_TERSS</name>
<dbReference type="RefSeq" id="WP_013567619.1">
    <property type="nucleotide sequence ID" value="NC_014963.1"/>
</dbReference>
<dbReference type="InterPro" id="IPR005624">
    <property type="entry name" value="PduO/GlcC-like"/>
</dbReference>
<dbReference type="STRING" id="401053.AciPR4_1055"/>
<dbReference type="SUPFAM" id="SSF143744">
    <property type="entry name" value="GlcG-like"/>
    <property type="match status" value="1"/>
</dbReference>
<dbReference type="InterPro" id="IPR038084">
    <property type="entry name" value="PduO/GlcC-like_sf"/>
</dbReference>
<dbReference type="Pfam" id="PF03928">
    <property type="entry name" value="HbpS-like"/>
    <property type="match status" value="1"/>
</dbReference>
<dbReference type="PIRSF" id="PIRSF008757">
    <property type="entry name" value="UCP008757"/>
    <property type="match status" value="1"/>
</dbReference>
<dbReference type="KEGG" id="tsa:AciPR4_1055"/>
<gene>
    <name evidence="1" type="ordered locus">AciPR4_1055</name>
</gene>
<evidence type="ECO:0000313" key="2">
    <source>
        <dbReference type="Proteomes" id="UP000006844"/>
    </source>
</evidence>
<dbReference type="HOGENOM" id="CLU_101036_2_2_0"/>
<protein>
    <submittedName>
        <fullName evidence="1">Uncharacterized protein</fullName>
    </submittedName>
</protein>
<dbReference type="AlphaFoldDB" id="E8UWZ9"/>
<dbReference type="InterPro" id="IPR010371">
    <property type="entry name" value="YBR137W-like"/>
</dbReference>
<dbReference type="Proteomes" id="UP000006844">
    <property type="component" value="Chromosome"/>
</dbReference>
<evidence type="ECO:0000313" key="1">
    <source>
        <dbReference type="EMBL" id="ADV81886.1"/>
    </source>
</evidence>
<organism evidence="1 2">
    <name type="scientific">Terriglobus saanensis (strain ATCC BAA-1853 / DSM 23119 / SP1PR4)</name>
    <dbReference type="NCBI Taxonomy" id="401053"/>
    <lineage>
        <taxon>Bacteria</taxon>
        <taxon>Pseudomonadati</taxon>
        <taxon>Acidobacteriota</taxon>
        <taxon>Terriglobia</taxon>
        <taxon>Terriglobales</taxon>
        <taxon>Acidobacteriaceae</taxon>
        <taxon>Terriglobus</taxon>
    </lineage>
</organism>
<dbReference type="OrthoDB" id="9815315at2"/>
<proteinExistence type="predicted"/>
<dbReference type="eggNOG" id="COG4702">
    <property type="taxonomic scope" value="Bacteria"/>
</dbReference>
<reference evidence="1 2" key="1">
    <citation type="journal article" date="2012" name="Stand. Genomic Sci.">
        <title>Complete genome sequence of Terriglobus saanensis type strain SP1PR4(T), an Acidobacteria from tundra soil.</title>
        <authorList>
            <person name="Rawat S.R."/>
            <person name="Mannisto M.K."/>
            <person name="Starovoytov V."/>
            <person name="Goodwin L."/>
            <person name="Nolan M."/>
            <person name="Hauser L."/>
            <person name="Land M."/>
            <person name="Davenport K.W."/>
            <person name="Woyke T."/>
            <person name="Haggblom M.M."/>
        </authorList>
    </citation>
    <scope>NUCLEOTIDE SEQUENCE</scope>
    <source>
        <strain evidence="2">ATCC BAA-1853 / DSM 23119 / SP1PR4</strain>
    </source>
</reference>